<dbReference type="RefSeq" id="XP_034290658.1">
    <property type="nucleotide sequence ID" value="XM_034434767.1"/>
</dbReference>
<feature type="region of interest" description="Disordered" evidence="2">
    <location>
        <begin position="351"/>
        <end position="370"/>
    </location>
</feature>
<dbReference type="Proteomes" id="UP001652622">
    <property type="component" value="Unplaced"/>
</dbReference>
<dbReference type="KEGG" id="pgut:117675778"/>
<keyword evidence="4" id="KW-1185">Reference proteome</keyword>
<protein>
    <submittedName>
        <fullName evidence="5 6">G protein-regulated inducer of neurite outgrowth 2 isoform X1</fullName>
    </submittedName>
</protein>
<dbReference type="PANTHER" id="PTHR15718:SF5">
    <property type="entry name" value="G PROTEIN-REGULATED INDUCER OF NEURITE OUTGROWTH 2"/>
    <property type="match status" value="1"/>
</dbReference>
<organism evidence="4 6">
    <name type="scientific">Pantherophis guttatus</name>
    <name type="common">Corn snake</name>
    <name type="synonym">Elaphe guttata</name>
    <dbReference type="NCBI Taxonomy" id="94885"/>
    <lineage>
        <taxon>Eukaryota</taxon>
        <taxon>Metazoa</taxon>
        <taxon>Chordata</taxon>
        <taxon>Craniata</taxon>
        <taxon>Vertebrata</taxon>
        <taxon>Euteleostomi</taxon>
        <taxon>Lepidosauria</taxon>
        <taxon>Squamata</taxon>
        <taxon>Bifurcata</taxon>
        <taxon>Unidentata</taxon>
        <taxon>Episquamata</taxon>
        <taxon>Toxicofera</taxon>
        <taxon>Serpentes</taxon>
        <taxon>Colubroidea</taxon>
        <taxon>Colubridae</taxon>
        <taxon>Colubrinae</taxon>
        <taxon>Pantherophis</taxon>
    </lineage>
</organism>
<evidence type="ECO:0000313" key="4">
    <source>
        <dbReference type="Proteomes" id="UP001652622"/>
    </source>
</evidence>
<evidence type="ECO:0000256" key="2">
    <source>
        <dbReference type="SAM" id="MobiDB-lite"/>
    </source>
</evidence>
<name>A0A6P9D3V4_PANGU</name>
<sequence>MECIAAQTIQRPLIMANKDHQLHNCSLGETLNYLYPNNLSVDCHPLPKSSTNLEGIRQGSFKESQSHRQDLPKSLSGSVCQAQEKGTTAGRILSSFSPQDNAQRPIRNSSHFFSVDQSPTSEEGMMYPRTYLQGGPVEKLTPASGANPQHQWTMEGPGVAVRRSLSDLTCSCKQPSPAFHIESSATSPAVCSHSSNFALVDRLMIAGLRYGVDPRENSPDLQSHRMQVPSLSRDPNIVPAKVFHQGATSHNVAIFTDSGAYPTNVLASSPAPFSNRTVHAHSGIGHGSFSTGTCPPGMVTVPNAILPPCSSSHVSSAEGEGTIPAHCHSLPTPSLRFAQRPACPINELGEEHANPEGCSSLPATEVSSVNGSSLEANHIPGCCGAHGERVVPPQPYGRASKGQEETKTVYVVWNSHQDGVQTVIKTKDTWTMTSRNDLTQGFQSPLDYRDAEVQTFTGKECKSVATSPSVLAEGQPHVFPEVNLKPEAEGEKSPVQDVRWDDEGMTWEVYGAAVDPEVLGLAIQKHLEIQIEQFQTEPEELCAKATEKQPAKEEKRISFAMVMHCLRNPACCARSNMAVE</sequence>
<evidence type="ECO:0000256" key="1">
    <source>
        <dbReference type="ARBA" id="ARBA00002358"/>
    </source>
</evidence>
<dbReference type="InterPro" id="IPR032745">
    <property type="entry name" value="GRIN_C"/>
</dbReference>
<dbReference type="OrthoDB" id="10049175at2759"/>
<accession>A0A6P9D3V4</accession>
<dbReference type="CTD" id="9721"/>
<dbReference type="RefSeq" id="XP_034290657.1">
    <property type="nucleotide sequence ID" value="XM_034434766.1"/>
</dbReference>
<gene>
    <name evidence="5 6" type="primary">GPRIN2</name>
</gene>
<dbReference type="GO" id="GO:0005886">
    <property type="term" value="C:plasma membrane"/>
    <property type="evidence" value="ECO:0007669"/>
    <property type="project" value="TreeGrafter"/>
</dbReference>
<proteinExistence type="predicted"/>
<dbReference type="InterPro" id="IPR026646">
    <property type="entry name" value="GPRIN2-like/GPRIN3"/>
</dbReference>
<dbReference type="AlphaFoldDB" id="A0A6P9D3V4"/>
<dbReference type="GO" id="GO:0031175">
    <property type="term" value="P:neuron projection development"/>
    <property type="evidence" value="ECO:0007669"/>
    <property type="project" value="TreeGrafter"/>
</dbReference>
<dbReference type="Pfam" id="PF15235">
    <property type="entry name" value="GRIN_C"/>
    <property type="match status" value="1"/>
</dbReference>
<evidence type="ECO:0000259" key="3">
    <source>
        <dbReference type="Pfam" id="PF15235"/>
    </source>
</evidence>
<feature type="compositionally biased region" description="Polar residues" evidence="2">
    <location>
        <begin position="75"/>
        <end position="86"/>
    </location>
</feature>
<feature type="domain" description="G protein-regulated inducer of neurite outgrowth C-terminal" evidence="3">
    <location>
        <begin position="479"/>
        <end position="575"/>
    </location>
</feature>
<feature type="region of interest" description="Disordered" evidence="2">
    <location>
        <begin position="59"/>
        <end position="124"/>
    </location>
</feature>
<feature type="compositionally biased region" description="Polar residues" evidence="2">
    <location>
        <begin position="361"/>
        <end position="370"/>
    </location>
</feature>
<evidence type="ECO:0000313" key="6">
    <source>
        <dbReference type="RefSeq" id="XP_034290658.1"/>
    </source>
</evidence>
<reference evidence="5 6" key="1">
    <citation type="submission" date="2025-04" db="UniProtKB">
        <authorList>
            <consortium name="RefSeq"/>
        </authorList>
    </citation>
    <scope>IDENTIFICATION</scope>
    <source>
        <tissue evidence="5 6">Blood</tissue>
    </source>
</reference>
<feature type="compositionally biased region" description="Polar residues" evidence="2">
    <location>
        <begin position="94"/>
        <end position="121"/>
    </location>
</feature>
<evidence type="ECO:0000313" key="5">
    <source>
        <dbReference type="RefSeq" id="XP_034290657.1"/>
    </source>
</evidence>
<dbReference type="OMA" id="MKTKDTW"/>
<dbReference type="GeneID" id="117675778"/>
<dbReference type="PANTHER" id="PTHR15718">
    <property type="entry name" value="G PROTEIN-REGULATED INDUCER OF NEURITE OUTGROWTH C-TERMINAL DOMAIN-CONTAINING PROTEIN"/>
    <property type="match status" value="1"/>
</dbReference>
<comment type="function">
    <text evidence="1">May be involved in neurite outgrowth.</text>
</comment>